<evidence type="ECO:0000259" key="8">
    <source>
        <dbReference type="PROSITE" id="PS50102"/>
    </source>
</evidence>
<dbReference type="GO" id="GO:0045292">
    <property type="term" value="P:mRNA cis splicing, via spliceosome"/>
    <property type="evidence" value="ECO:0007669"/>
    <property type="project" value="InterPro"/>
</dbReference>
<dbReference type="PANTHER" id="PTHR13288">
    <property type="entry name" value="SPLICING FACTOR 45 SPF45"/>
    <property type="match status" value="1"/>
</dbReference>
<evidence type="ECO:0000313" key="10">
    <source>
        <dbReference type="Proteomes" id="UP000319731"/>
    </source>
</evidence>
<evidence type="ECO:0000256" key="2">
    <source>
        <dbReference type="ARBA" id="ARBA00022664"/>
    </source>
</evidence>
<dbReference type="InterPro" id="IPR003954">
    <property type="entry name" value="RRM_euk-type"/>
</dbReference>
<dbReference type="EMBL" id="QEAO01000076">
    <property type="protein sequence ID" value="TPX30308.1"/>
    <property type="molecule type" value="Genomic_DNA"/>
</dbReference>
<dbReference type="GeneID" id="42007329"/>
<feature type="compositionally biased region" description="Low complexity" evidence="7">
    <location>
        <begin position="36"/>
        <end position="48"/>
    </location>
</feature>
<protein>
    <recommendedName>
        <fullName evidence="8">RRM domain-containing protein</fullName>
    </recommendedName>
</protein>
<dbReference type="AlphaFoldDB" id="A0A507BS57"/>
<keyword evidence="4" id="KW-0508">mRNA splicing</keyword>
<keyword evidence="10" id="KW-1185">Reference proteome</keyword>
<dbReference type="SMART" id="SM00361">
    <property type="entry name" value="RRM_1"/>
    <property type="match status" value="1"/>
</dbReference>
<dbReference type="Pfam" id="PF00076">
    <property type="entry name" value="RRM_1"/>
    <property type="match status" value="1"/>
</dbReference>
<keyword evidence="3 6" id="KW-0694">RNA-binding</keyword>
<dbReference type="OrthoDB" id="5411533at2759"/>
<feature type="compositionally biased region" description="Acidic residues" evidence="7">
    <location>
        <begin position="1"/>
        <end position="12"/>
    </location>
</feature>
<dbReference type="GO" id="GO:0071011">
    <property type="term" value="C:precatalytic spliceosome"/>
    <property type="evidence" value="ECO:0007669"/>
    <property type="project" value="TreeGrafter"/>
</dbReference>
<dbReference type="RefSeq" id="XP_031021994.1">
    <property type="nucleotide sequence ID" value="XM_031172032.1"/>
</dbReference>
<feature type="compositionally biased region" description="Polar residues" evidence="7">
    <location>
        <begin position="71"/>
        <end position="94"/>
    </location>
</feature>
<keyword evidence="5" id="KW-0539">Nucleus</keyword>
<comment type="subcellular location">
    <subcellularLocation>
        <location evidence="1">Nucleus</location>
    </subcellularLocation>
</comment>
<dbReference type="InterPro" id="IPR034653">
    <property type="entry name" value="SPF45_RRM"/>
</dbReference>
<dbReference type="CDD" id="cd12647">
    <property type="entry name" value="RRM_UHM_SPF45"/>
    <property type="match status" value="1"/>
</dbReference>
<dbReference type="FunFam" id="3.30.70.330:FF:000382">
    <property type="entry name" value="G-patch domain-containing protein"/>
    <property type="match status" value="1"/>
</dbReference>
<feature type="domain" description="RRM" evidence="8">
    <location>
        <begin position="344"/>
        <end position="430"/>
    </location>
</feature>
<reference evidence="9 10" key="1">
    <citation type="journal article" date="2019" name="Sci. Rep.">
        <title>Comparative genomics of chytrid fungi reveal insights into the obligate biotrophic and pathogenic lifestyle of Synchytrium endobioticum.</title>
        <authorList>
            <person name="van de Vossenberg B.T.L.H."/>
            <person name="Warris S."/>
            <person name="Nguyen H.D.T."/>
            <person name="van Gent-Pelzer M.P.E."/>
            <person name="Joly D.L."/>
            <person name="van de Geest H.C."/>
            <person name="Bonants P.J.M."/>
            <person name="Smith D.S."/>
            <person name="Levesque C.A."/>
            <person name="van der Lee T.A.J."/>
        </authorList>
    </citation>
    <scope>NUCLEOTIDE SEQUENCE [LARGE SCALE GENOMIC DNA]</scope>
    <source>
        <strain evidence="9 10">JEL517</strain>
    </source>
</reference>
<evidence type="ECO:0000256" key="4">
    <source>
        <dbReference type="ARBA" id="ARBA00023187"/>
    </source>
</evidence>
<dbReference type="Gene3D" id="3.30.70.330">
    <property type="match status" value="1"/>
</dbReference>
<evidence type="ECO:0000256" key="1">
    <source>
        <dbReference type="ARBA" id="ARBA00004123"/>
    </source>
</evidence>
<name>A0A507BS57_9FUNG</name>
<organism evidence="9 10">
    <name type="scientific">Synchytrium microbalum</name>
    <dbReference type="NCBI Taxonomy" id="1806994"/>
    <lineage>
        <taxon>Eukaryota</taxon>
        <taxon>Fungi</taxon>
        <taxon>Fungi incertae sedis</taxon>
        <taxon>Chytridiomycota</taxon>
        <taxon>Chytridiomycota incertae sedis</taxon>
        <taxon>Chytridiomycetes</taxon>
        <taxon>Synchytriales</taxon>
        <taxon>Synchytriaceae</taxon>
        <taxon>Synchytrium</taxon>
    </lineage>
</organism>
<evidence type="ECO:0000256" key="7">
    <source>
        <dbReference type="SAM" id="MobiDB-lite"/>
    </source>
</evidence>
<dbReference type="InterPro" id="IPR012677">
    <property type="entry name" value="Nucleotide-bd_a/b_plait_sf"/>
</dbReference>
<dbReference type="STRING" id="1806994.A0A507BS57"/>
<evidence type="ECO:0000313" key="9">
    <source>
        <dbReference type="EMBL" id="TPX30308.1"/>
    </source>
</evidence>
<dbReference type="GO" id="GO:0003723">
    <property type="term" value="F:RNA binding"/>
    <property type="evidence" value="ECO:0007669"/>
    <property type="project" value="UniProtKB-UniRule"/>
</dbReference>
<evidence type="ECO:0000256" key="5">
    <source>
        <dbReference type="ARBA" id="ARBA00023242"/>
    </source>
</evidence>
<feature type="region of interest" description="Disordered" evidence="7">
    <location>
        <begin position="198"/>
        <end position="281"/>
    </location>
</feature>
<sequence length="448" mass="49417">MGLFDDLPDVEGDNAGTGRVSKIGLPVSYKKDDGSNKSNDQSSKSSSDASEKKPVLSWSSAAMMFKPPPSRKSTQPVRPKPTTATSDATISTVAPENEPPIEAATPTFQGTISKNWNLPQQNTSSKVLMQFARESLAATYVLWFCHKQKRKYASGKGKKAVLAPPSFTDDYDPTIPNEYGFCKGELKRIKLAKIAELEQNEDSRSGRRHRRRHGSEDDEEGESSNHHSGRRNHSRNSDDEDGDRMDEHLKKSHRASSAASSNNHRRSPIPESNASKVVVDTAESGDEAYLRRMQMSQAPAPPAKIDLDISGDEAYLRRMRMQKEAERIASNLGPAPIINPVTSKVVLLKNMVGPGEVDDALQDETAEECRKYGEVERCLIYEVPNGVVAADQAVRIFVEFKSTDGAQRALQDLSGRFFGGRQVSATSYDPDAFAKFDLSRGLVVNRRQ</sequence>
<proteinExistence type="predicted"/>
<dbReference type="Proteomes" id="UP000319731">
    <property type="component" value="Unassembled WGS sequence"/>
</dbReference>
<accession>A0A507BS57</accession>
<dbReference type="InterPro" id="IPR000504">
    <property type="entry name" value="RRM_dom"/>
</dbReference>
<dbReference type="InterPro" id="IPR035979">
    <property type="entry name" value="RBD_domain_sf"/>
</dbReference>
<dbReference type="PROSITE" id="PS50102">
    <property type="entry name" value="RRM"/>
    <property type="match status" value="1"/>
</dbReference>
<feature type="region of interest" description="Disordered" evidence="7">
    <location>
        <begin position="1"/>
        <end position="101"/>
    </location>
</feature>
<dbReference type="PANTHER" id="PTHR13288:SF8">
    <property type="entry name" value="SPLICING FACTOR 45"/>
    <property type="match status" value="1"/>
</dbReference>
<keyword evidence="2" id="KW-0507">mRNA processing</keyword>
<comment type="caution">
    <text evidence="9">The sequence shown here is derived from an EMBL/GenBank/DDBJ whole genome shotgun (WGS) entry which is preliminary data.</text>
</comment>
<dbReference type="InterPro" id="IPR040052">
    <property type="entry name" value="RBM17"/>
</dbReference>
<dbReference type="SUPFAM" id="SSF54928">
    <property type="entry name" value="RNA-binding domain, RBD"/>
    <property type="match status" value="1"/>
</dbReference>
<evidence type="ECO:0000256" key="6">
    <source>
        <dbReference type="PROSITE-ProRule" id="PRU00176"/>
    </source>
</evidence>
<evidence type="ECO:0000256" key="3">
    <source>
        <dbReference type="ARBA" id="ARBA00022884"/>
    </source>
</evidence>
<gene>
    <name evidence="9" type="ORF">SmJEL517_g06106</name>
</gene>